<dbReference type="Gene3D" id="3.30.110.40">
    <property type="entry name" value="TusA-like domain"/>
    <property type="match status" value="1"/>
</dbReference>
<keyword evidence="4" id="KW-1185">Reference proteome</keyword>
<dbReference type="PANTHER" id="PTHR33279">
    <property type="entry name" value="SULFUR CARRIER PROTEIN YEDF-RELATED"/>
    <property type="match status" value="1"/>
</dbReference>
<dbReference type="AlphaFoldDB" id="A0A6C2UQA9"/>
<evidence type="ECO:0000313" key="4">
    <source>
        <dbReference type="Proteomes" id="UP000346198"/>
    </source>
</evidence>
<dbReference type="CDD" id="cd00291">
    <property type="entry name" value="SirA_YedF_YeeD"/>
    <property type="match status" value="1"/>
</dbReference>
<evidence type="ECO:0000259" key="2">
    <source>
        <dbReference type="PROSITE" id="PS01148"/>
    </source>
</evidence>
<sequence>MSEELKALDVAVEVDARGTACPGPLLDAKRAIGDCPVGGVMCVMSSDEGTIIDIQRWSKKMKHEYVGDYEDDGFWRVYMKKLV</sequence>
<dbReference type="InterPro" id="IPR036868">
    <property type="entry name" value="TusA-like_sf"/>
</dbReference>
<dbReference type="InterPro" id="IPR001455">
    <property type="entry name" value="TusA-like"/>
</dbReference>
<evidence type="ECO:0000256" key="1">
    <source>
        <dbReference type="ARBA" id="ARBA00008984"/>
    </source>
</evidence>
<accession>A0A6C2UQA9</accession>
<protein>
    <recommendedName>
        <fullName evidence="2">UPF0033 domain-containing protein</fullName>
    </recommendedName>
</protein>
<dbReference type="PROSITE" id="PS01148">
    <property type="entry name" value="UPF0033"/>
    <property type="match status" value="1"/>
</dbReference>
<dbReference type="EMBL" id="CAAHFH010000002">
    <property type="protein sequence ID" value="VGO22259.1"/>
    <property type="molecule type" value="Genomic_DNA"/>
</dbReference>
<dbReference type="SUPFAM" id="SSF64307">
    <property type="entry name" value="SirA-like"/>
    <property type="match status" value="1"/>
</dbReference>
<gene>
    <name evidence="3" type="ORF">SCARR_04341</name>
</gene>
<comment type="similarity">
    <text evidence="1">Belongs to the sulfur carrier protein TusA family.</text>
</comment>
<reference evidence="3 4" key="1">
    <citation type="submission" date="2019-04" db="EMBL/GenBank/DDBJ databases">
        <authorList>
            <person name="Van Vliet M D."/>
        </authorList>
    </citation>
    <scope>NUCLEOTIDE SEQUENCE [LARGE SCALE GENOMIC DNA]</scope>
    <source>
        <strain evidence="3 4">F21</strain>
    </source>
</reference>
<evidence type="ECO:0000313" key="3">
    <source>
        <dbReference type="EMBL" id="VGO22259.1"/>
    </source>
</evidence>
<name>A0A6C2UQA9_9BACT</name>
<dbReference type="PANTHER" id="PTHR33279:SF2">
    <property type="entry name" value="SULFUR CARRIER PROTEIN TUSA"/>
    <property type="match status" value="1"/>
</dbReference>
<dbReference type="RefSeq" id="WP_136063652.1">
    <property type="nucleotide sequence ID" value="NZ_CAAHFH010000002.1"/>
</dbReference>
<dbReference type="Proteomes" id="UP000346198">
    <property type="component" value="Unassembled WGS sequence"/>
</dbReference>
<organism evidence="3 4">
    <name type="scientific">Pontiella sulfatireligans</name>
    <dbReference type="NCBI Taxonomy" id="2750658"/>
    <lineage>
        <taxon>Bacteria</taxon>
        <taxon>Pseudomonadati</taxon>
        <taxon>Kiritimatiellota</taxon>
        <taxon>Kiritimatiellia</taxon>
        <taxon>Kiritimatiellales</taxon>
        <taxon>Pontiellaceae</taxon>
        <taxon>Pontiella</taxon>
    </lineage>
</organism>
<proteinExistence type="inferred from homology"/>
<dbReference type="Pfam" id="PF01206">
    <property type="entry name" value="TusA"/>
    <property type="match status" value="1"/>
</dbReference>
<feature type="domain" description="UPF0033" evidence="2">
    <location>
        <begin position="14"/>
        <end position="38"/>
    </location>
</feature>